<dbReference type="GO" id="GO:0003723">
    <property type="term" value="F:RNA binding"/>
    <property type="evidence" value="ECO:0007669"/>
    <property type="project" value="InterPro"/>
</dbReference>
<evidence type="ECO:0000256" key="1">
    <source>
        <dbReference type="ARBA" id="ARBA00022737"/>
    </source>
</evidence>
<dbReference type="Pfam" id="PF20431">
    <property type="entry name" value="E_motif"/>
    <property type="match status" value="1"/>
</dbReference>
<protein>
    <submittedName>
        <fullName evidence="3">Pentatricopeptide repeat-containing protein at3g02330</fullName>
    </submittedName>
</protein>
<dbReference type="PANTHER" id="PTHR47926">
    <property type="entry name" value="PENTATRICOPEPTIDE REPEAT-CONTAINING PROTEIN"/>
    <property type="match status" value="1"/>
</dbReference>
<dbReference type="GO" id="GO:0009451">
    <property type="term" value="P:RNA modification"/>
    <property type="evidence" value="ECO:0007669"/>
    <property type="project" value="InterPro"/>
</dbReference>
<dbReference type="Proteomes" id="UP000653305">
    <property type="component" value="Unassembled WGS sequence"/>
</dbReference>
<dbReference type="AlphaFoldDB" id="A0A830AW51"/>
<dbReference type="InterPro" id="IPR046849">
    <property type="entry name" value="E2_motif"/>
</dbReference>
<dbReference type="Pfam" id="PF01535">
    <property type="entry name" value="PPR"/>
    <property type="match status" value="3"/>
</dbReference>
<dbReference type="SUPFAM" id="SSF48452">
    <property type="entry name" value="TPR-like"/>
    <property type="match status" value="1"/>
</dbReference>
<name>A0A830AW51_9LAMI</name>
<dbReference type="InterPro" id="IPR002885">
    <property type="entry name" value="PPR_rpt"/>
</dbReference>
<dbReference type="Pfam" id="PF13041">
    <property type="entry name" value="PPR_2"/>
    <property type="match status" value="2"/>
</dbReference>
<gene>
    <name evidence="3" type="ORF">PHJA_000002500</name>
</gene>
<evidence type="ECO:0000313" key="4">
    <source>
        <dbReference type="Proteomes" id="UP000653305"/>
    </source>
</evidence>
<dbReference type="PROSITE" id="PS51257">
    <property type="entry name" value="PROKAR_LIPOPROTEIN"/>
    <property type="match status" value="1"/>
</dbReference>
<accession>A0A830AW51</accession>
<dbReference type="OrthoDB" id="185373at2759"/>
<dbReference type="PROSITE" id="PS51375">
    <property type="entry name" value="PPR"/>
    <property type="match status" value="2"/>
</dbReference>
<dbReference type="PANTHER" id="PTHR47926:SF406">
    <property type="entry name" value="REPEAT (PPR) SUPERFAMILY PROTEIN, PUTATIVE-RELATED"/>
    <property type="match status" value="1"/>
</dbReference>
<dbReference type="InterPro" id="IPR046960">
    <property type="entry name" value="PPR_At4g14850-like_plant"/>
</dbReference>
<dbReference type="InterPro" id="IPR046848">
    <property type="entry name" value="E_motif"/>
</dbReference>
<reference evidence="3" key="1">
    <citation type="submission" date="2020-07" db="EMBL/GenBank/DDBJ databases">
        <title>Ethylene signaling mediates host invasion by parasitic plants.</title>
        <authorList>
            <person name="Yoshida S."/>
        </authorList>
    </citation>
    <scope>NUCLEOTIDE SEQUENCE</scope>
    <source>
        <strain evidence="3">Okayama</strain>
    </source>
</reference>
<feature type="repeat" description="PPR" evidence="2">
    <location>
        <begin position="123"/>
        <end position="157"/>
    </location>
</feature>
<keyword evidence="1" id="KW-0677">Repeat</keyword>
<dbReference type="InterPro" id="IPR011990">
    <property type="entry name" value="TPR-like_helical_dom_sf"/>
</dbReference>
<dbReference type="FunFam" id="1.25.40.10:FF:000366">
    <property type="entry name" value="Pentatricopeptide (PPR) repeat-containing protein"/>
    <property type="match status" value="1"/>
</dbReference>
<feature type="repeat" description="PPR" evidence="2">
    <location>
        <begin position="22"/>
        <end position="56"/>
    </location>
</feature>
<dbReference type="EMBL" id="BMAC01000001">
    <property type="protein sequence ID" value="GFP78590.1"/>
    <property type="molecule type" value="Genomic_DNA"/>
</dbReference>
<comment type="caution">
    <text evidence="3">The sequence shown here is derived from an EMBL/GenBank/DDBJ whole genome shotgun (WGS) entry which is preliminary data.</text>
</comment>
<dbReference type="Gene3D" id="1.25.40.10">
    <property type="entry name" value="Tetratricopeptide repeat domain"/>
    <property type="match status" value="2"/>
</dbReference>
<keyword evidence="4" id="KW-1185">Reference proteome</keyword>
<dbReference type="NCBIfam" id="TIGR00756">
    <property type="entry name" value="PPR"/>
    <property type="match status" value="4"/>
</dbReference>
<sequence length="367" mass="41589">MYGKCGVLGEARQIFDEMKIRDAVSWNTVIAACEQNKNEDTTLLFVSMMLEMGITPDNFTYATVLDTCSNVANVGLGKQIHAQVIKQDLQSDVYIISTLVDMYSKCGNMQDSVLMFEKSSKRDFVTWNAMACAYAHHGHGYEALRTFEQMQLEKISPNHATFVAVLRACAHIGLVDEALHYFGLMRVEYKLEPQLEHYSSMVDILGRSGRLNDALKLIEEMPFEADDVIWRTLLSICRMHGNVEVAEKAASALLKLDPQDSSAYVLLSNIYADAEMWGEVSNMRRIMRLGGMKKEPGCSWIELQSEVHMFLVGDKAHPRCEEIYENLNLLTGEMKMDYYGELYGELMMSDEVMIDEKQKLCVLVSSL</sequence>
<dbReference type="FunFam" id="1.25.40.10:FF:000031">
    <property type="entry name" value="Pentatricopeptide repeat-containing protein mitochondrial"/>
    <property type="match status" value="1"/>
</dbReference>
<dbReference type="Pfam" id="PF20430">
    <property type="entry name" value="Eplus_motif"/>
    <property type="match status" value="1"/>
</dbReference>
<proteinExistence type="predicted"/>
<evidence type="ECO:0000313" key="3">
    <source>
        <dbReference type="EMBL" id="GFP78590.1"/>
    </source>
</evidence>
<organism evidence="3 4">
    <name type="scientific">Phtheirospermum japonicum</name>
    <dbReference type="NCBI Taxonomy" id="374723"/>
    <lineage>
        <taxon>Eukaryota</taxon>
        <taxon>Viridiplantae</taxon>
        <taxon>Streptophyta</taxon>
        <taxon>Embryophyta</taxon>
        <taxon>Tracheophyta</taxon>
        <taxon>Spermatophyta</taxon>
        <taxon>Magnoliopsida</taxon>
        <taxon>eudicotyledons</taxon>
        <taxon>Gunneridae</taxon>
        <taxon>Pentapetalae</taxon>
        <taxon>asterids</taxon>
        <taxon>lamiids</taxon>
        <taxon>Lamiales</taxon>
        <taxon>Orobanchaceae</taxon>
        <taxon>Orobanchaceae incertae sedis</taxon>
        <taxon>Phtheirospermum</taxon>
    </lineage>
</organism>
<evidence type="ECO:0000256" key="2">
    <source>
        <dbReference type="PROSITE-ProRule" id="PRU00708"/>
    </source>
</evidence>